<dbReference type="Proteomes" id="UP000034525">
    <property type="component" value="Unassembled WGS sequence"/>
</dbReference>
<dbReference type="GO" id="GO:0006412">
    <property type="term" value="P:translation"/>
    <property type="evidence" value="ECO:0007669"/>
    <property type="project" value="InterPro"/>
</dbReference>
<dbReference type="PANTHER" id="PTHR15680">
    <property type="entry name" value="RIBOSOMAL PROTEIN L19"/>
    <property type="match status" value="1"/>
</dbReference>
<comment type="similarity">
    <text evidence="1 4">Belongs to the bacterial ribosomal protein bL19 family.</text>
</comment>
<evidence type="ECO:0000313" key="6">
    <source>
        <dbReference type="Proteomes" id="UP000034525"/>
    </source>
</evidence>
<evidence type="ECO:0000256" key="1">
    <source>
        <dbReference type="ARBA" id="ARBA00005781"/>
    </source>
</evidence>
<sequence>MRVVQKISDGDKTREATFEGMVIGIKGREPGKTFTVRRMGEAGIGIERIFPVNLPTIDKIVVVKRGIEGVKRAKLYYTRKKAPTEIEMIFKRAALRIKSGEAKPPKRARKAR</sequence>
<dbReference type="Pfam" id="PF01245">
    <property type="entry name" value="Ribosomal_L19"/>
    <property type="match status" value="1"/>
</dbReference>
<reference evidence="5 6" key="1">
    <citation type="journal article" date="2015" name="Nature">
        <title>rRNA introns, odd ribosomes, and small enigmatic genomes across a large radiation of phyla.</title>
        <authorList>
            <person name="Brown C.T."/>
            <person name="Hug L.A."/>
            <person name="Thomas B.C."/>
            <person name="Sharon I."/>
            <person name="Castelle C.J."/>
            <person name="Singh A."/>
            <person name="Wilkins M.J."/>
            <person name="Williams K.H."/>
            <person name="Banfield J.F."/>
        </authorList>
    </citation>
    <scope>NUCLEOTIDE SEQUENCE [LARGE SCALE GENOMIC DNA]</scope>
</reference>
<dbReference type="InterPro" id="IPR001857">
    <property type="entry name" value="Ribosomal_bL19"/>
</dbReference>
<comment type="function">
    <text evidence="4">This protein is located at the 30S-50S ribosomal subunit interface and may play a role in the structure and function of the aminoacyl-tRNA binding site.</text>
</comment>
<keyword evidence="2 5" id="KW-0689">Ribosomal protein</keyword>
<dbReference type="PRINTS" id="PR00061">
    <property type="entry name" value="RIBOSOMALL19"/>
</dbReference>
<evidence type="ECO:0000313" key="5">
    <source>
        <dbReference type="EMBL" id="KKT53796.1"/>
    </source>
</evidence>
<dbReference type="PANTHER" id="PTHR15680:SF9">
    <property type="entry name" value="LARGE RIBOSOMAL SUBUNIT PROTEIN BL19M"/>
    <property type="match status" value="1"/>
</dbReference>
<dbReference type="GO" id="GO:0022625">
    <property type="term" value="C:cytosolic large ribosomal subunit"/>
    <property type="evidence" value="ECO:0007669"/>
    <property type="project" value="TreeGrafter"/>
</dbReference>
<evidence type="ECO:0000256" key="4">
    <source>
        <dbReference type="RuleBase" id="RU000559"/>
    </source>
</evidence>
<name>A0A837ICA1_9BACT</name>
<organism evidence="5 6">
    <name type="scientific">Candidatus Woesebacteria bacterium GW2011_GWA1_44_23</name>
    <dbReference type="NCBI Taxonomy" id="1618558"/>
    <lineage>
        <taxon>Bacteria</taxon>
        <taxon>Candidatus Woeseibacteriota</taxon>
    </lineage>
</organism>
<gene>
    <name evidence="5" type="ORF">UW47_C0017G0003</name>
</gene>
<accession>A0A837ICA1</accession>
<dbReference type="InterPro" id="IPR008991">
    <property type="entry name" value="Translation_prot_SH3-like_sf"/>
</dbReference>
<dbReference type="AlphaFoldDB" id="A0A837ICA1"/>
<keyword evidence="3 4" id="KW-0687">Ribonucleoprotein</keyword>
<proteinExistence type="inferred from homology"/>
<evidence type="ECO:0000256" key="2">
    <source>
        <dbReference type="ARBA" id="ARBA00022980"/>
    </source>
</evidence>
<dbReference type="Gene3D" id="2.30.30.790">
    <property type="match status" value="1"/>
</dbReference>
<protein>
    <recommendedName>
        <fullName evidence="4">50S ribosomal protein L19</fullName>
    </recommendedName>
</protein>
<dbReference type="InterPro" id="IPR038657">
    <property type="entry name" value="Ribosomal_bL19_sf"/>
</dbReference>
<dbReference type="EMBL" id="LCIL01000017">
    <property type="protein sequence ID" value="KKT53796.1"/>
    <property type="molecule type" value="Genomic_DNA"/>
</dbReference>
<evidence type="ECO:0000256" key="3">
    <source>
        <dbReference type="ARBA" id="ARBA00023274"/>
    </source>
</evidence>
<comment type="caution">
    <text evidence="5">The sequence shown here is derived from an EMBL/GenBank/DDBJ whole genome shotgun (WGS) entry which is preliminary data.</text>
</comment>
<dbReference type="GO" id="GO:0003735">
    <property type="term" value="F:structural constituent of ribosome"/>
    <property type="evidence" value="ECO:0007669"/>
    <property type="project" value="InterPro"/>
</dbReference>
<dbReference type="SUPFAM" id="SSF50104">
    <property type="entry name" value="Translation proteins SH3-like domain"/>
    <property type="match status" value="1"/>
</dbReference>